<dbReference type="EMBL" id="VLKH01000005">
    <property type="protein sequence ID" value="TWH79779.1"/>
    <property type="molecule type" value="Genomic_DNA"/>
</dbReference>
<dbReference type="InterPro" id="IPR001182">
    <property type="entry name" value="FtsW/RodA"/>
</dbReference>
<dbReference type="GO" id="GO:0015648">
    <property type="term" value="F:lipid-linked peptidoglycan transporter activity"/>
    <property type="evidence" value="ECO:0007669"/>
    <property type="project" value="TreeGrafter"/>
</dbReference>
<keyword evidence="5 6" id="KW-0472">Membrane</keyword>
<dbReference type="GO" id="GO:0032153">
    <property type="term" value="C:cell division site"/>
    <property type="evidence" value="ECO:0007669"/>
    <property type="project" value="TreeGrafter"/>
</dbReference>
<dbReference type="GO" id="GO:0008360">
    <property type="term" value="P:regulation of cell shape"/>
    <property type="evidence" value="ECO:0007669"/>
    <property type="project" value="UniProtKB-KW"/>
</dbReference>
<dbReference type="NCBIfam" id="TIGR02210">
    <property type="entry name" value="rodA_shape"/>
    <property type="match status" value="1"/>
</dbReference>
<protein>
    <submittedName>
        <fullName evidence="7">Rod shape determining protein RodA</fullName>
    </submittedName>
</protein>
<dbReference type="AlphaFoldDB" id="A0A562J9D6"/>
<evidence type="ECO:0000256" key="6">
    <source>
        <dbReference type="SAM" id="Phobius"/>
    </source>
</evidence>
<organism evidence="7 8">
    <name type="scientific">Sedimentibacter saalensis</name>
    <dbReference type="NCBI Taxonomy" id="130788"/>
    <lineage>
        <taxon>Bacteria</taxon>
        <taxon>Bacillati</taxon>
        <taxon>Bacillota</taxon>
        <taxon>Tissierellia</taxon>
        <taxon>Sedimentibacter</taxon>
    </lineage>
</organism>
<evidence type="ECO:0000256" key="4">
    <source>
        <dbReference type="ARBA" id="ARBA00022989"/>
    </source>
</evidence>
<dbReference type="PANTHER" id="PTHR30474">
    <property type="entry name" value="CELL CYCLE PROTEIN"/>
    <property type="match status" value="1"/>
</dbReference>
<feature type="transmembrane region" description="Helical" evidence="6">
    <location>
        <begin position="275"/>
        <end position="301"/>
    </location>
</feature>
<feature type="transmembrane region" description="Helical" evidence="6">
    <location>
        <begin position="110"/>
        <end position="130"/>
    </location>
</feature>
<evidence type="ECO:0000313" key="8">
    <source>
        <dbReference type="Proteomes" id="UP000315343"/>
    </source>
</evidence>
<feature type="transmembrane region" description="Helical" evidence="6">
    <location>
        <begin position="313"/>
        <end position="331"/>
    </location>
</feature>
<feature type="transmembrane region" description="Helical" evidence="6">
    <location>
        <begin position="72"/>
        <end position="90"/>
    </location>
</feature>
<dbReference type="GO" id="GO:0005886">
    <property type="term" value="C:plasma membrane"/>
    <property type="evidence" value="ECO:0007669"/>
    <property type="project" value="TreeGrafter"/>
</dbReference>
<comment type="subcellular location">
    <subcellularLocation>
        <location evidence="1">Membrane</location>
        <topology evidence="1">Multi-pass membrane protein</topology>
    </subcellularLocation>
</comment>
<dbReference type="RefSeq" id="WP_145083047.1">
    <property type="nucleotide sequence ID" value="NZ_DAMBUX010000001.1"/>
</dbReference>
<accession>A0A562J9D6</accession>
<gene>
    <name evidence="7" type="ORF">LY60_02098</name>
</gene>
<keyword evidence="2 6" id="KW-0812">Transmembrane</keyword>
<dbReference type="OrthoDB" id="9812661at2"/>
<sequence length="383" mass="42522">MFKKDNKLKRFDFILFFTTIALCIYGFIIINSATMSKASGSEPYLKTQIVAFALGLGVMFFLVMIDFDIYGSFYLPIYGVSVILLLYVLINPVSASEWGDVRSWIAIGPVVFQPSELAKFGVIISVAKFIDINKDNINEPVVLIKVLVFAFFPVALILMQPDLGTALVFIFFIAVMIFVSGIDRKYIIAVIILALIMLVIGLISFYFIMKDYTPNEDYRIDRIVTFFYPELDPEDTGYQVIQSKTAIGSGMIYGRGLYKGVQNQLGYLPTKETDFIFAVIGEELGLVGGLGLLLLYALLLYRLIRIARHAANLFGSLIVTGITAMLLFHIFENIGMTMGLMPVTGIPLPFISSGGTFMLVNMVSIGLALGVGMKRGKIDMNDF</sequence>
<feature type="transmembrane region" description="Helical" evidence="6">
    <location>
        <begin position="12"/>
        <end position="33"/>
    </location>
</feature>
<evidence type="ECO:0000256" key="3">
    <source>
        <dbReference type="ARBA" id="ARBA00022960"/>
    </source>
</evidence>
<dbReference type="InterPro" id="IPR011923">
    <property type="entry name" value="RodA/MrdB"/>
</dbReference>
<evidence type="ECO:0000256" key="2">
    <source>
        <dbReference type="ARBA" id="ARBA00022692"/>
    </source>
</evidence>
<feature type="transmembrane region" description="Helical" evidence="6">
    <location>
        <begin position="351"/>
        <end position="371"/>
    </location>
</feature>
<feature type="transmembrane region" description="Helical" evidence="6">
    <location>
        <begin position="45"/>
        <end position="65"/>
    </location>
</feature>
<keyword evidence="3" id="KW-0133">Cell shape</keyword>
<feature type="transmembrane region" description="Helical" evidence="6">
    <location>
        <begin position="142"/>
        <end position="159"/>
    </location>
</feature>
<evidence type="ECO:0000256" key="1">
    <source>
        <dbReference type="ARBA" id="ARBA00004141"/>
    </source>
</evidence>
<reference evidence="7 8" key="1">
    <citation type="submission" date="2019-07" db="EMBL/GenBank/DDBJ databases">
        <title>Genomic Encyclopedia of Type Strains, Phase I: the one thousand microbial genomes (KMG-I) project.</title>
        <authorList>
            <person name="Kyrpides N."/>
        </authorList>
    </citation>
    <scope>NUCLEOTIDE SEQUENCE [LARGE SCALE GENOMIC DNA]</scope>
    <source>
        <strain evidence="7 8">DSM 13558</strain>
    </source>
</reference>
<keyword evidence="4 6" id="KW-1133">Transmembrane helix</keyword>
<feature type="transmembrane region" description="Helical" evidence="6">
    <location>
        <begin position="165"/>
        <end position="182"/>
    </location>
</feature>
<feature type="transmembrane region" description="Helical" evidence="6">
    <location>
        <begin position="187"/>
        <end position="209"/>
    </location>
</feature>
<name>A0A562J9D6_9FIRM</name>
<proteinExistence type="predicted"/>
<dbReference type="Pfam" id="PF01098">
    <property type="entry name" value="FTSW_RODA_SPOVE"/>
    <property type="match status" value="1"/>
</dbReference>
<dbReference type="PANTHER" id="PTHR30474:SF1">
    <property type="entry name" value="PEPTIDOGLYCAN GLYCOSYLTRANSFERASE MRDB"/>
    <property type="match status" value="1"/>
</dbReference>
<dbReference type="Proteomes" id="UP000315343">
    <property type="component" value="Unassembled WGS sequence"/>
</dbReference>
<keyword evidence="8" id="KW-1185">Reference proteome</keyword>
<comment type="caution">
    <text evidence="7">The sequence shown here is derived from an EMBL/GenBank/DDBJ whole genome shotgun (WGS) entry which is preliminary data.</text>
</comment>
<dbReference type="GO" id="GO:0051301">
    <property type="term" value="P:cell division"/>
    <property type="evidence" value="ECO:0007669"/>
    <property type="project" value="InterPro"/>
</dbReference>
<evidence type="ECO:0000256" key="5">
    <source>
        <dbReference type="ARBA" id="ARBA00023136"/>
    </source>
</evidence>
<evidence type="ECO:0000313" key="7">
    <source>
        <dbReference type="EMBL" id="TWH79779.1"/>
    </source>
</evidence>